<evidence type="ECO:0000313" key="4">
    <source>
        <dbReference type="Proteomes" id="UP000283522"/>
    </source>
</evidence>
<evidence type="ECO:0000256" key="1">
    <source>
        <dbReference type="ARBA" id="ARBA00022729"/>
    </source>
</evidence>
<dbReference type="OrthoDB" id="7362103at2"/>
<proteinExistence type="predicted"/>
<gene>
    <name evidence="3" type="ORF">D0X99_11920</name>
</gene>
<dbReference type="AlphaFoldDB" id="A0A418PRE4"/>
<comment type="caution">
    <text evidence="3">The sequence shown here is derived from an EMBL/GenBank/DDBJ whole genome shotgun (WGS) entry which is preliminary data.</text>
</comment>
<keyword evidence="4" id="KW-1185">Reference proteome</keyword>
<protein>
    <submittedName>
        <fullName evidence="3">DUF4174 domain-containing protein</fullName>
    </submittedName>
</protein>
<sequence>MNWIAWIVLFVSLQWIKTTEDFIWQNRIIIYSGKGDFSSWQSEARIQDLTDRKLLYFHFKDGKLLNSNYKGKVDEKSFLNKLGLEKNSSEKWVLVGLDGGIKKAGEDIPVLYDIFKTIDAMPMRQSEIKRRD</sequence>
<evidence type="ECO:0000259" key="2">
    <source>
        <dbReference type="Pfam" id="PF13778"/>
    </source>
</evidence>
<evidence type="ECO:0000313" key="3">
    <source>
        <dbReference type="EMBL" id="RIW15145.1"/>
    </source>
</evidence>
<keyword evidence="1" id="KW-0732">Signal</keyword>
<accession>A0A418PRE4</accession>
<dbReference type="EMBL" id="QXML01000005">
    <property type="protein sequence ID" value="RIW15145.1"/>
    <property type="molecule type" value="Genomic_DNA"/>
</dbReference>
<name>A0A418PRE4_9BACT</name>
<dbReference type="RefSeq" id="WP_119478050.1">
    <property type="nucleotide sequence ID" value="NZ_QXML01000005.1"/>
</dbReference>
<dbReference type="InterPro" id="IPR025232">
    <property type="entry name" value="DUF4174"/>
</dbReference>
<organism evidence="3 4">
    <name type="scientific">Algoriphagus lacus</name>
    <dbReference type="NCBI Taxonomy" id="2056311"/>
    <lineage>
        <taxon>Bacteria</taxon>
        <taxon>Pseudomonadati</taxon>
        <taxon>Bacteroidota</taxon>
        <taxon>Cytophagia</taxon>
        <taxon>Cytophagales</taxon>
        <taxon>Cyclobacteriaceae</taxon>
        <taxon>Algoriphagus</taxon>
    </lineage>
</organism>
<feature type="domain" description="DUF4174" evidence="2">
    <location>
        <begin position="20"/>
        <end position="127"/>
    </location>
</feature>
<dbReference type="Pfam" id="PF13778">
    <property type="entry name" value="DUF4174"/>
    <property type="match status" value="1"/>
</dbReference>
<reference evidence="3 4" key="1">
    <citation type="submission" date="2018-09" db="EMBL/GenBank/DDBJ databases">
        <authorList>
            <person name="Wang X."/>
            <person name="Du Z."/>
        </authorList>
    </citation>
    <scope>NUCLEOTIDE SEQUENCE [LARGE SCALE GENOMIC DNA]</scope>
    <source>
        <strain evidence="3 4">N3</strain>
    </source>
</reference>
<dbReference type="Proteomes" id="UP000283522">
    <property type="component" value="Unassembled WGS sequence"/>
</dbReference>